<feature type="compositionally biased region" description="Basic residues" evidence="6">
    <location>
        <begin position="675"/>
        <end position="693"/>
    </location>
</feature>
<dbReference type="PANTHER" id="PTHR43289">
    <property type="entry name" value="MITOGEN-ACTIVATED PROTEIN KINASE KINASE KINASE 20-RELATED"/>
    <property type="match status" value="1"/>
</dbReference>
<dbReference type="SMART" id="SM00220">
    <property type="entry name" value="S_TKc"/>
    <property type="match status" value="1"/>
</dbReference>
<dbReference type="Gene3D" id="3.40.50.10610">
    <property type="entry name" value="ABC-type transport auxiliary lipoprotein component"/>
    <property type="match status" value="1"/>
</dbReference>
<evidence type="ECO:0000259" key="7">
    <source>
        <dbReference type="PROSITE" id="PS50011"/>
    </source>
</evidence>
<dbReference type="InterPro" id="IPR011990">
    <property type="entry name" value="TPR-like_helical_dom_sf"/>
</dbReference>
<reference evidence="8 9" key="1">
    <citation type="journal article" date="2019" name="Nat. Microbiol.">
        <title>Mediterranean grassland soil C-N compound turnover is dependent on rainfall and depth, and is mediated by genomically divergent microorganisms.</title>
        <authorList>
            <person name="Diamond S."/>
            <person name="Andeer P.F."/>
            <person name="Li Z."/>
            <person name="Crits-Christoph A."/>
            <person name="Burstein D."/>
            <person name="Anantharaman K."/>
            <person name="Lane K.R."/>
            <person name="Thomas B.C."/>
            <person name="Pan C."/>
            <person name="Northen T.R."/>
            <person name="Banfield J.F."/>
        </authorList>
    </citation>
    <scope>NUCLEOTIDE SEQUENCE [LARGE SCALE GENOMIC DNA]</scope>
    <source>
        <strain evidence="8">WS_8</strain>
    </source>
</reference>
<proteinExistence type="predicted"/>
<dbReference type="SMART" id="SM00028">
    <property type="entry name" value="TPR"/>
    <property type="match status" value="2"/>
</dbReference>
<keyword evidence="2 5" id="KW-0547">Nucleotide-binding</keyword>
<dbReference type="GO" id="GO:0004674">
    <property type="term" value="F:protein serine/threonine kinase activity"/>
    <property type="evidence" value="ECO:0007669"/>
    <property type="project" value="TreeGrafter"/>
</dbReference>
<accession>A0A538TKP5</accession>
<feature type="compositionally biased region" description="Low complexity" evidence="6">
    <location>
        <begin position="763"/>
        <end position="777"/>
    </location>
</feature>
<dbReference type="InterPro" id="IPR000719">
    <property type="entry name" value="Prot_kinase_dom"/>
</dbReference>
<sequence>MIGHTFAHYRIEEEIGAGGMGLLYRAHDLTLGRDVALKVLAPAVQADEAARSRLVREAQTASALSHPYICTVFEVGQADGRVYIAMELVAGRSLQQMLSDGPLDPASAIRYGGQVAEALAHAHERGVIHRDLKSANVMITPEGRAKVLDFGLARRTAPAVAAGTAAAGSIAATLESPVRLTAEGMLMGTPYAIAPELLRGAEADARSDVWALGVLLHEVVSGRAPFAGETVFELSAAILHQPPSALPHQVSPGLASVIGRCLAKEPSQRYQRASEVHAALEALGSSDRLPSPVEVGAKPSPGRFRAGRALVVGAALWSLGIGALALDLGGLRTRWVGGARSPRIRSLAVLPLANLSKEADQEYFAEGTTEALTTALAQIGALRVISRTSAMRYKDTRRSIGEIARDLGVDAVIEGSVARAGDRVRITAQLIEAATDRHLWAQSYERELKDMLAVEDDVARDVARRVQVQIAPATLSRMQTHRPVNPEVYDLYLKGRFHQNRATLEELNLAIKLYEQAMTLDPDDPRPHSGIADAYTLLTEVLNVVPGSEGWPRVREQAKKALVLDPSLADAHASMGAVYFLADLKWGDAEREFRRAIELNPNYSIAHDALGVLLVARGRLDEGLKDRDESPVRRLLRAPLRRRDRPGGTGAAAGPGVLTGQLRDAHVVRDEGRLPHRGPLLRRAAPRQRARRRQAGDRGARGPGLLGARAPPRGAAAIRGDCSHLGGRGRGPARQRRSCLRADRPGVRGEPRLDGVPRRRSPVRSAAPGPALRGGAQARGAAAAVLAAAPTAPPPACASRRARLR</sequence>
<feature type="compositionally biased region" description="Low complexity" evidence="6">
    <location>
        <begin position="706"/>
        <end position="720"/>
    </location>
</feature>
<evidence type="ECO:0000256" key="5">
    <source>
        <dbReference type="PROSITE-ProRule" id="PRU10141"/>
    </source>
</evidence>
<comment type="caution">
    <text evidence="8">The sequence shown here is derived from an EMBL/GenBank/DDBJ whole genome shotgun (WGS) entry which is preliminary data.</text>
</comment>
<keyword evidence="3" id="KW-0418">Kinase</keyword>
<dbReference type="InterPro" id="IPR008271">
    <property type="entry name" value="Ser/Thr_kinase_AS"/>
</dbReference>
<dbReference type="InterPro" id="IPR017441">
    <property type="entry name" value="Protein_kinase_ATP_BS"/>
</dbReference>
<name>A0A538TKP5_UNCEI</name>
<dbReference type="Proteomes" id="UP000316609">
    <property type="component" value="Unassembled WGS sequence"/>
</dbReference>
<protein>
    <recommendedName>
        <fullName evidence="7">Protein kinase domain-containing protein</fullName>
    </recommendedName>
</protein>
<dbReference type="Gene3D" id="1.10.510.10">
    <property type="entry name" value="Transferase(Phosphotransferase) domain 1"/>
    <property type="match status" value="1"/>
</dbReference>
<evidence type="ECO:0000256" key="6">
    <source>
        <dbReference type="SAM" id="MobiDB-lite"/>
    </source>
</evidence>
<evidence type="ECO:0000256" key="4">
    <source>
        <dbReference type="ARBA" id="ARBA00022840"/>
    </source>
</evidence>
<evidence type="ECO:0000256" key="2">
    <source>
        <dbReference type="ARBA" id="ARBA00022741"/>
    </source>
</evidence>
<feature type="region of interest" description="Disordered" evidence="6">
    <location>
        <begin position="637"/>
        <end position="777"/>
    </location>
</feature>
<feature type="binding site" evidence="5">
    <location>
        <position position="38"/>
    </location>
    <ligand>
        <name>ATP</name>
        <dbReference type="ChEBI" id="CHEBI:30616"/>
    </ligand>
</feature>
<keyword evidence="4 5" id="KW-0067">ATP-binding</keyword>
<dbReference type="PROSITE" id="PS50011">
    <property type="entry name" value="PROTEIN_KINASE_DOM"/>
    <property type="match status" value="1"/>
</dbReference>
<feature type="region of interest" description="Disordered" evidence="6">
    <location>
        <begin position="786"/>
        <end position="805"/>
    </location>
</feature>
<dbReference type="PANTHER" id="PTHR43289:SF6">
    <property type="entry name" value="SERINE_THREONINE-PROTEIN KINASE NEKL-3"/>
    <property type="match status" value="1"/>
</dbReference>
<dbReference type="PROSITE" id="PS00108">
    <property type="entry name" value="PROTEIN_KINASE_ST"/>
    <property type="match status" value="1"/>
</dbReference>
<feature type="compositionally biased region" description="Basic and acidic residues" evidence="6">
    <location>
        <begin position="663"/>
        <end position="674"/>
    </location>
</feature>
<dbReference type="SUPFAM" id="SSF56112">
    <property type="entry name" value="Protein kinase-like (PK-like)"/>
    <property type="match status" value="1"/>
</dbReference>
<evidence type="ECO:0000256" key="1">
    <source>
        <dbReference type="ARBA" id="ARBA00022679"/>
    </source>
</evidence>
<dbReference type="EMBL" id="VBOY01000092">
    <property type="protein sequence ID" value="TMQ64185.1"/>
    <property type="molecule type" value="Genomic_DNA"/>
</dbReference>
<dbReference type="Gene3D" id="3.30.200.20">
    <property type="entry name" value="Phosphorylase Kinase, domain 1"/>
    <property type="match status" value="1"/>
</dbReference>
<dbReference type="CDD" id="cd14014">
    <property type="entry name" value="STKc_PknB_like"/>
    <property type="match status" value="1"/>
</dbReference>
<feature type="compositionally biased region" description="Basic and acidic residues" evidence="6">
    <location>
        <begin position="740"/>
        <end position="757"/>
    </location>
</feature>
<dbReference type="Gene3D" id="1.25.40.10">
    <property type="entry name" value="Tetratricopeptide repeat domain"/>
    <property type="match status" value="1"/>
</dbReference>
<dbReference type="AlphaFoldDB" id="A0A538TKP5"/>
<evidence type="ECO:0000313" key="9">
    <source>
        <dbReference type="Proteomes" id="UP000316609"/>
    </source>
</evidence>
<dbReference type="PROSITE" id="PS00107">
    <property type="entry name" value="PROTEIN_KINASE_ATP"/>
    <property type="match status" value="1"/>
</dbReference>
<organism evidence="8 9">
    <name type="scientific">Eiseniibacteriota bacterium</name>
    <dbReference type="NCBI Taxonomy" id="2212470"/>
    <lineage>
        <taxon>Bacteria</taxon>
        <taxon>Candidatus Eiseniibacteriota</taxon>
    </lineage>
</organism>
<evidence type="ECO:0000256" key="3">
    <source>
        <dbReference type="ARBA" id="ARBA00022777"/>
    </source>
</evidence>
<dbReference type="InterPro" id="IPR019734">
    <property type="entry name" value="TPR_rpt"/>
</dbReference>
<gene>
    <name evidence="8" type="ORF">E6K78_09645</name>
</gene>
<dbReference type="GO" id="GO:0005524">
    <property type="term" value="F:ATP binding"/>
    <property type="evidence" value="ECO:0007669"/>
    <property type="project" value="UniProtKB-UniRule"/>
</dbReference>
<evidence type="ECO:0000313" key="8">
    <source>
        <dbReference type="EMBL" id="TMQ64185.1"/>
    </source>
</evidence>
<keyword evidence="1" id="KW-0808">Transferase</keyword>
<dbReference type="SUPFAM" id="SSF48452">
    <property type="entry name" value="TPR-like"/>
    <property type="match status" value="1"/>
</dbReference>
<dbReference type="Pfam" id="PF00069">
    <property type="entry name" value="Pkinase"/>
    <property type="match status" value="1"/>
</dbReference>
<dbReference type="InterPro" id="IPR011009">
    <property type="entry name" value="Kinase-like_dom_sf"/>
</dbReference>
<feature type="domain" description="Protein kinase" evidence="7">
    <location>
        <begin position="9"/>
        <end position="280"/>
    </location>
</feature>